<dbReference type="RefSeq" id="WP_165182342.1">
    <property type="nucleotide sequence ID" value="NZ_JAAKZI010000019.1"/>
</dbReference>
<evidence type="ECO:0000313" key="2">
    <source>
        <dbReference type="Proteomes" id="UP000479226"/>
    </source>
</evidence>
<evidence type="ECO:0000313" key="1">
    <source>
        <dbReference type="EMBL" id="NGN84114.1"/>
    </source>
</evidence>
<protein>
    <submittedName>
        <fullName evidence="1">Uncharacterized protein</fullName>
    </submittedName>
</protein>
<keyword evidence="2" id="KW-1185">Reference proteome</keyword>
<gene>
    <name evidence="1" type="ORF">G6N77_11670</name>
</gene>
<comment type="caution">
    <text evidence="1">The sequence shown here is derived from an EMBL/GenBank/DDBJ whole genome shotgun (WGS) entry which is preliminary data.</text>
</comment>
<sequence>MDFEIPGEIEGQTSIDELLIEMGEPPVENFVLPAVPDDASELFGNTPMLPGLWPERAG</sequence>
<organism evidence="1 2">
    <name type="scientific">Arthrobacter silviterrae</name>
    <dbReference type="NCBI Taxonomy" id="2026658"/>
    <lineage>
        <taxon>Bacteria</taxon>
        <taxon>Bacillati</taxon>
        <taxon>Actinomycetota</taxon>
        <taxon>Actinomycetes</taxon>
        <taxon>Micrococcales</taxon>
        <taxon>Micrococcaceae</taxon>
        <taxon>Arthrobacter</taxon>
    </lineage>
</organism>
<reference evidence="1 2" key="1">
    <citation type="submission" date="2020-02" db="EMBL/GenBank/DDBJ databases">
        <title>Genome sequence of the type strain DSM 27180 of Arthrobacter silviterrae.</title>
        <authorList>
            <person name="Gao J."/>
            <person name="Sun J."/>
        </authorList>
    </citation>
    <scope>NUCLEOTIDE SEQUENCE [LARGE SCALE GENOMIC DNA]</scope>
    <source>
        <strain evidence="1 2">DSM 27180</strain>
    </source>
</reference>
<name>A0ABX0DFF5_9MICC</name>
<accession>A0ABX0DFF5</accession>
<dbReference type="EMBL" id="JAAKZI010000019">
    <property type="protein sequence ID" value="NGN84114.1"/>
    <property type="molecule type" value="Genomic_DNA"/>
</dbReference>
<dbReference type="Proteomes" id="UP000479226">
    <property type="component" value="Unassembled WGS sequence"/>
</dbReference>
<proteinExistence type="predicted"/>